<dbReference type="Gramene" id="OPUNC06G16260.1">
    <property type="protein sequence ID" value="OPUNC06G16260.1"/>
    <property type="gene ID" value="OPUNC06G16260"/>
</dbReference>
<protein>
    <submittedName>
        <fullName evidence="2">Uncharacterized protein</fullName>
    </submittedName>
</protein>
<organism evidence="2">
    <name type="scientific">Oryza punctata</name>
    <name type="common">Red rice</name>
    <dbReference type="NCBI Taxonomy" id="4537"/>
    <lineage>
        <taxon>Eukaryota</taxon>
        <taxon>Viridiplantae</taxon>
        <taxon>Streptophyta</taxon>
        <taxon>Embryophyta</taxon>
        <taxon>Tracheophyta</taxon>
        <taxon>Spermatophyta</taxon>
        <taxon>Magnoliopsida</taxon>
        <taxon>Liliopsida</taxon>
        <taxon>Poales</taxon>
        <taxon>Poaceae</taxon>
        <taxon>BOP clade</taxon>
        <taxon>Oryzoideae</taxon>
        <taxon>Oryzeae</taxon>
        <taxon>Oryzinae</taxon>
        <taxon>Oryza</taxon>
    </lineage>
</organism>
<dbReference type="EnsemblPlants" id="OPUNC06G16260.1">
    <property type="protein sequence ID" value="OPUNC06G16260.1"/>
    <property type="gene ID" value="OPUNC06G16260"/>
</dbReference>
<dbReference type="InterPro" id="IPR038765">
    <property type="entry name" value="Papain-like_cys_pep_sf"/>
</dbReference>
<dbReference type="HOGENOM" id="CLU_559464_0_0_1"/>
<dbReference type="AlphaFoldDB" id="A0A0E0LCG7"/>
<keyword evidence="3" id="KW-1185">Reference proteome</keyword>
<dbReference type="SUPFAM" id="SSF54001">
    <property type="entry name" value="Cysteine proteinases"/>
    <property type="match status" value="1"/>
</dbReference>
<name>A0A0E0LCG7_ORYPU</name>
<evidence type="ECO:0000256" key="1">
    <source>
        <dbReference type="SAM" id="MobiDB-lite"/>
    </source>
</evidence>
<feature type="region of interest" description="Disordered" evidence="1">
    <location>
        <begin position="162"/>
        <end position="193"/>
    </location>
</feature>
<reference evidence="2" key="1">
    <citation type="submission" date="2015-04" db="UniProtKB">
        <authorList>
            <consortium name="EnsemblPlants"/>
        </authorList>
    </citation>
    <scope>IDENTIFICATION</scope>
</reference>
<proteinExistence type="predicted"/>
<sequence length="488" mass="56145">MHFDHCCVPNRIAISIANQVDVNSSDIIVRDKVIPLNKSLDYLLEVNYLDFLNFGLRRISPAIPRIKVWKTTMIKEHAKFDKISRRIYGRRRVKDISSTCYETIEVENNYGNVELPLDVQDKICQLLYHYFGKEEDMIDNRPKKLLIDVLLLLANCSTNYPTQPADEQISDEPVKDDNNNVKQAEEDNDNFNSSPIIDQVAVDDIMKKLYKGDILNFKIWDSDDDLNNEITPTHEIIPDSYSPNPSYHPVQKKITLRKLSQSLDANVQSPIICSDTEDKLYMEILPNSVSPFASINDNKQNEKDSPDVVIIGEKKFSKKCVDIGKKTNILYNKLNKIQVENHKKSNSSFASPERILLCHMKNFDASTSRTKQIQHGLRRVINPGKNCTDSYTPQQSSFSISQYERQIYNTICYLSSSKFQDQVAIDIDGVHCKFSSFGGSFKPESEVSNFVVLVFCQYLFHLSDPSKSERHYFFSSIGLFFPILYNRH</sequence>
<accession>A0A0E0LCG7</accession>
<evidence type="ECO:0000313" key="2">
    <source>
        <dbReference type="EnsemblPlants" id="OPUNC06G16260.1"/>
    </source>
</evidence>
<reference evidence="2" key="2">
    <citation type="submission" date="2018-05" db="EMBL/GenBank/DDBJ databases">
        <title>OpunRS2 (Oryza punctata Reference Sequence Version 2).</title>
        <authorList>
            <person name="Zhang J."/>
            <person name="Kudrna D."/>
            <person name="Lee S."/>
            <person name="Talag J."/>
            <person name="Welchert J."/>
            <person name="Wing R.A."/>
        </authorList>
    </citation>
    <scope>NUCLEOTIDE SEQUENCE [LARGE SCALE GENOMIC DNA]</scope>
</reference>
<feature type="compositionally biased region" description="Basic and acidic residues" evidence="1">
    <location>
        <begin position="172"/>
        <end position="185"/>
    </location>
</feature>
<evidence type="ECO:0000313" key="3">
    <source>
        <dbReference type="Proteomes" id="UP000026962"/>
    </source>
</evidence>
<dbReference type="Proteomes" id="UP000026962">
    <property type="component" value="Chromosome 6"/>
</dbReference>